<evidence type="ECO:0000259" key="9">
    <source>
        <dbReference type="Pfam" id="PF20637"/>
    </source>
</evidence>
<dbReference type="Pfam" id="PF04106">
    <property type="entry name" value="ATG5_UblB"/>
    <property type="match status" value="1"/>
</dbReference>
<keyword evidence="7" id="KW-0813">Transport</keyword>
<dbReference type="InterPro" id="IPR048939">
    <property type="entry name" value="ATG5_UblA"/>
</dbReference>
<evidence type="ECO:0000313" key="11">
    <source>
        <dbReference type="EMBL" id="KAG7196016.1"/>
    </source>
</evidence>
<dbReference type="GO" id="GO:0061908">
    <property type="term" value="C:phagophore"/>
    <property type="evidence" value="ECO:0007669"/>
    <property type="project" value="TreeGrafter"/>
</dbReference>
<dbReference type="GO" id="GO:0034045">
    <property type="term" value="C:phagophore assembly site membrane"/>
    <property type="evidence" value="ECO:0007669"/>
    <property type="project" value="UniProtKB-SubCell"/>
</dbReference>
<accession>A0A9P7VEY9</accession>
<keyword evidence="12" id="KW-1185">Reference proteome</keyword>
<dbReference type="InterPro" id="IPR007239">
    <property type="entry name" value="Atg5"/>
</dbReference>
<dbReference type="Proteomes" id="UP000790833">
    <property type="component" value="Unassembled WGS sequence"/>
</dbReference>
<dbReference type="InterPro" id="IPR042527">
    <property type="entry name" value="Atg5_UblA_dom_sf"/>
</dbReference>
<dbReference type="PANTHER" id="PTHR13040:SF2">
    <property type="entry name" value="AUTOPHAGY PROTEIN 5"/>
    <property type="match status" value="1"/>
</dbReference>
<keyword evidence="6 7" id="KW-0072">Autophagy</keyword>
<evidence type="ECO:0000256" key="4">
    <source>
        <dbReference type="ARBA" id="ARBA00022499"/>
    </source>
</evidence>
<keyword evidence="7" id="KW-0472">Membrane</keyword>
<comment type="subcellular location">
    <subcellularLocation>
        <location evidence="1 7">Preautophagosomal structure membrane</location>
        <topology evidence="1 7">Peripheral membrane protein</topology>
    </subcellularLocation>
</comment>
<dbReference type="PANTHER" id="PTHR13040">
    <property type="entry name" value="AUTOPHAGY PROTEIN 5"/>
    <property type="match status" value="1"/>
</dbReference>
<evidence type="ECO:0000259" key="8">
    <source>
        <dbReference type="Pfam" id="PF04106"/>
    </source>
</evidence>
<protein>
    <recommendedName>
        <fullName evidence="7">Autophagy protein 5</fullName>
    </recommendedName>
</protein>
<feature type="domain" description="Autophagy protein ATG5 UblB" evidence="8">
    <location>
        <begin position="224"/>
        <end position="308"/>
    </location>
</feature>
<organism evidence="11 12">
    <name type="scientific">Scheffersomyces spartinae</name>
    <dbReference type="NCBI Taxonomy" id="45513"/>
    <lineage>
        <taxon>Eukaryota</taxon>
        <taxon>Fungi</taxon>
        <taxon>Dikarya</taxon>
        <taxon>Ascomycota</taxon>
        <taxon>Saccharomycotina</taxon>
        <taxon>Pichiomycetes</taxon>
        <taxon>Debaryomycetaceae</taxon>
        <taxon>Scheffersomyces</taxon>
    </lineage>
</organism>
<reference evidence="11" key="1">
    <citation type="submission" date="2021-03" db="EMBL/GenBank/DDBJ databases">
        <authorList>
            <person name="Palmer J.M."/>
        </authorList>
    </citation>
    <scope>NUCLEOTIDE SEQUENCE</scope>
    <source>
        <strain evidence="11">ARV_011</strain>
    </source>
</reference>
<dbReference type="InterPro" id="IPR048940">
    <property type="entry name" value="ATG5_HBR"/>
</dbReference>
<dbReference type="InterPro" id="IPR048318">
    <property type="entry name" value="ATG5_UblB"/>
</dbReference>
<sequence>MNFDHLAQIKHRVWEGTINVRVVLEYTPNVSSESSSGSPSPSGADTESLLSVKEFLISVYRNSYVPTFLPLLVEYFSVYVEGLATIPVWLEYDETPLKWNLPVGVLYDTLTLPETNRREDSNIWTLHLRFKDQYPKTTIIPFIYTVTDDDNDSSVIDYAKSLHELMVNQLKQSCFVMNGTAKPMLNLSKEDSTKLWESIENHNLAHYNQVNKRICPLDTSLLLRVPVKVYIPGLGQTIQHPVSPFNVNGTPSTLRNVIEANIPQLNQVPDKKLTALIHGIIVDDMLDTPVIQFWDLFKYMDNFLHIVVF</sequence>
<dbReference type="Pfam" id="PF20637">
    <property type="entry name" value="ATG5_HBR"/>
    <property type="match status" value="1"/>
</dbReference>
<dbReference type="InterPro" id="IPR042526">
    <property type="entry name" value="Atg5_HR"/>
</dbReference>
<dbReference type="AlphaFoldDB" id="A0A9P7VEY9"/>
<evidence type="ECO:0000256" key="3">
    <source>
        <dbReference type="ARBA" id="ARBA00011554"/>
    </source>
</evidence>
<dbReference type="EMBL" id="JAHMUF010000001">
    <property type="protein sequence ID" value="KAG7196016.1"/>
    <property type="molecule type" value="Genomic_DNA"/>
</dbReference>
<dbReference type="Gene3D" id="3.10.20.90">
    <property type="entry name" value="Phosphatidylinositol 3-kinase Catalytic Subunit, Chain A, domain 1"/>
    <property type="match status" value="1"/>
</dbReference>
<keyword evidence="5 7" id="KW-0832">Ubl conjugation</keyword>
<evidence type="ECO:0000313" key="12">
    <source>
        <dbReference type="Proteomes" id="UP000790833"/>
    </source>
</evidence>
<dbReference type="GO" id="GO:0019776">
    <property type="term" value="F:Atg8-family ligase activity"/>
    <property type="evidence" value="ECO:0007669"/>
    <property type="project" value="TreeGrafter"/>
</dbReference>
<dbReference type="GO" id="GO:0000422">
    <property type="term" value="P:autophagy of mitochondrion"/>
    <property type="evidence" value="ECO:0007669"/>
    <property type="project" value="TreeGrafter"/>
</dbReference>
<dbReference type="GO" id="GO:0006995">
    <property type="term" value="P:cellular response to nitrogen starvation"/>
    <property type="evidence" value="ECO:0007669"/>
    <property type="project" value="TreeGrafter"/>
</dbReference>
<comment type="caution">
    <text evidence="11">The sequence shown here is derived from an EMBL/GenBank/DDBJ whole genome shotgun (WGS) entry which is preliminary data.</text>
</comment>
<keyword evidence="4 7" id="KW-1017">Isopeptide bond</keyword>
<dbReference type="GO" id="GO:0034727">
    <property type="term" value="P:piecemeal microautophagy of the nucleus"/>
    <property type="evidence" value="ECO:0007669"/>
    <property type="project" value="TreeGrafter"/>
</dbReference>
<proteinExistence type="inferred from homology"/>
<comment type="similarity">
    <text evidence="2 7">Belongs to the ATG5 family.</text>
</comment>
<dbReference type="RefSeq" id="XP_043051561.1">
    <property type="nucleotide sequence ID" value="XM_043190884.1"/>
</dbReference>
<dbReference type="OrthoDB" id="272162at2759"/>
<comment type="function">
    <text evidence="7">Involved in cytoplasm to vacuole transport (Cvt) and autophagic vesicle formation.</text>
</comment>
<feature type="domain" description="Autophagy protein ATG5 UblA" evidence="10">
    <location>
        <begin position="45"/>
        <end position="130"/>
    </location>
</feature>
<evidence type="ECO:0000256" key="2">
    <source>
        <dbReference type="ARBA" id="ARBA00006910"/>
    </source>
</evidence>
<evidence type="ECO:0000259" key="10">
    <source>
        <dbReference type="Pfam" id="PF20638"/>
    </source>
</evidence>
<dbReference type="Gene3D" id="3.10.20.620">
    <property type="match status" value="1"/>
</dbReference>
<gene>
    <name evidence="11" type="primary">ATG5</name>
    <name evidence="11" type="ORF">KQ657_000023</name>
</gene>
<feature type="domain" description="Autophagy protein ATG5 alpha-helical bundle region" evidence="9">
    <location>
        <begin position="160"/>
        <end position="216"/>
    </location>
</feature>
<dbReference type="Pfam" id="PF20638">
    <property type="entry name" value="ATG5_UblA"/>
    <property type="match status" value="1"/>
</dbReference>
<dbReference type="Gene3D" id="1.10.246.190">
    <property type="entry name" value="Autophagy protein Apg5, helix rich domain"/>
    <property type="match status" value="1"/>
</dbReference>
<evidence type="ECO:0000256" key="7">
    <source>
        <dbReference type="RuleBase" id="RU361202"/>
    </source>
</evidence>
<dbReference type="GO" id="GO:0034274">
    <property type="term" value="C:Atg12-Atg5-Atg16 complex"/>
    <property type="evidence" value="ECO:0007669"/>
    <property type="project" value="TreeGrafter"/>
</dbReference>
<dbReference type="GeneID" id="66113397"/>
<evidence type="ECO:0000256" key="5">
    <source>
        <dbReference type="ARBA" id="ARBA00022843"/>
    </source>
</evidence>
<evidence type="ECO:0000256" key="6">
    <source>
        <dbReference type="ARBA" id="ARBA00023006"/>
    </source>
</evidence>
<dbReference type="GO" id="GO:0044233">
    <property type="term" value="C:mitochondria-associated endoplasmic reticulum membrane contact site"/>
    <property type="evidence" value="ECO:0007669"/>
    <property type="project" value="TreeGrafter"/>
</dbReference>
<evidence type="ECO:0000256" key="1">
    <source>
        <dbReference type="ARBA" id="ARBA00004623"/>
    </source>
</evidence>
<name>A0A9P7VEY9_9ASCO</name>
<comment type="subunit">
    <text evidence="3 7">Conjugated with ATG12.</text>
</comment>
<dbReference type="GO" id="GO:0005776">
    <property type="term" value="C:autophagosome"/>
    <property type="evidence" value="ECO:0007669"/>
    <property type="project" value="TreeGrafter"/>
</dbReference>